<feature type="compositionally biased region" description="Pro residues" evidence="1">
    <location>
        <begin position="211"/>
        <end position="221"/>
    </location>
</feature>
<proteinExistence type="predicted"/>
<feature type="region of interest" description="Disordered" evidence="1">
    <location>
        <begin position="205"/>
        <end position="224"/>
    </location>
</feature>
<evidence type="ECO:0000256" key="1">
    <source>
        <dbReference type="SAM" id="MobiDB-lite"/>
    </source>
</evidence>
<feature type="compositionally biased region" description="Gly residues" evidence="1">
    <location>
        <begin position="162"/>
        <end position="171"/>
    </location>
</feature>
<gene>
    <name evidence="2" type="ORF">SAMN05444581_10213</name>
</gene>
<evidence type="ECO:0000313" key="2">
    <source>
        <dbReference type="EMBL" id="SFK08991.1"/>
    </source>
</evidence>
<dbReference type="STRING" id="1612308.SAMN05444581_10213"/>
<evidence type="ECO:0000313" key="3">
    <source>
        <dbReference type="Proteomes" id="UP000198755"/>
    </source>
</evidence>
<reference evidence="2 3" key="1">
    <citation type="submission" date="2016-10" db="EMBL/GenBank/DDBJ databases">
        <authorList>
            <person name="de Groot N.N."/>
        </authorList>
    </citation>
    <scope>NUCLEOTIDE SEQUENCE [LARGE SCALE GENOMIC DNA]</scope>
    <source>
        <strain evidence="2 3">NE2</strain>
    </source>
</reference>
<protein>
    <recommendedName>
        <fullName evidence="4">DUF937 domain-containing protein</fullName>
    </recommendedName>
</protein>
<organism evidence="2 3">
    <name type="scientific">Methylocapsa palsarum</name>
    <dbReference type="NCBI Taxonomy" id="1612308"/>
    <lineage>
        <taxon>Bacteria</taxon>
        <taxon>Pseudomonadati</taxon>
        <taxon>Pseudomonadota</taxon>
        <taxon>Alphaproteobacteria</taxon>
        <taxon>Hyphomicrobiales</taxon>
        <taxon>Beijerinckiaceae</taxon>
        <taxon>Methylocapsa</taxon>
    </lineage>
</organism>
<dbReference type="Pfam" id="PF06078">
    <property type="entry name" value="DUF937"/>
    <property type="match status" value="1"/>
</dbReference>
<name>A0A1I3WRC1_9HYPH</name>
<keyword evidence="3" id="KW-1185">Reference proteome</keyword>
<sequence>MFNLYEILQSAHGGEAIENLAKQFNISPDEADAAVKALTPALSEAFLSKSSEPLALGSIFSAMEEGQHALAFADPAASQSSTTIEKGAEILSQIFGERHVDEAVVQRASAASGVAPDLLERMLPVIASMLFGGMSNSLKNQGLGPILAQLTQASGQGGLGSILGQVLGGGQPEPAPAPSAPAPAPSPSGLGGILGSILGGLLSRSSSAPAPSAPAPAPAPQAPGIDMTSIQAALEALNKMLQPGTPPAAPTAHAGLNKEIGDILDHKA</sequence>
<dbReference type="EMBL" id="FOSN01000002">
    <property type="protein sequence ID" value="SFK08991.1"/>
    <property type="molecule type" value="Genomic_DNA"/>
</dbReference>
<feature type="compositionally biased region" description="Pro residues" evidence="1">
    <location>
        <begin position="173"/>
        <end position="186"/>
    </location>
</feature>
<feature type="region of interest" description="Disordered" evidence="1">
    <location>
        <begin position="162"/>
        <end position="189"/>
    </location>
</feature>
<dbReference type="OrthoDB" id="5526542at2"/>
<accession>A0A1I3WRC1</accession>
<dbReference type="AlphaFoldDB" id="A0A1I3WRC1"/>
<evidence type="ECO:0008006" key="4">
    <source>
        <dbReference type="Google" id="ProtNLM"/>
    </source>
</evidence>
<dbReference type="Proteomes" id="UP000198755">
    <property type="component" value="Unassembled WGS sequence"/>
</dbReference>
<dbReference type="InterPro" id="IPR009282">
    <property type="entry name" value="DUF937"/>
</dbReference>
<dbReference type="RefSeq" id="WP_091677678.1">
    <property type="nucleotide sequence ID" value="NZ_FOSN01000002.1"/>
</dbReference>